<dbReference type="EMBL" id="UINC01003708">
    <property type="protein sequence ID" value="SVA08609.1"/>
    <property type="molecule type" value="Genomic_DNA"/>
</dbReference>
<reference evidence="1" key="1">
    <citation type="submission" date="2018-05" db="EMBL/GenBank/DDBJ databases">
        <authorList>
            <person name="Lanie J.A."/>
            <person name="Ng W.-L."/>
            <person name="Kazmierczak K.M."/>
            <person name="Andrzejewski T.M."/>
            <person name="Davidsen T.M."/>
            <person name="Wayne K.J."/>
            <person name="Tettelin H."/>
            <person name="Glass J.I."/>
            <person name="Rusch D."/>
            <person name="Podicherti R."/>
            <person name="Tsui H.-C.T."/>
            <person name="Winkler M.E."/>
        </authorList>
    </citation>
    <scope>NUCLEOTIDE SEQUENCE</scope>
</reference>
<proteinExistence type="predicted"/>
<sequence length="35" mass="4140">MHMLRGNASITCMSHPNHDYIHDKYLYLSTKNFVT</sequence>
<organism evidence="1">
    <name type="scientific">marine metagenome</name>
    <dbReference type="NCBI Taxonomy" id="408172"/>
    <lineage>
        <taxon>unclassified sequences</taxon>
        <taxon>metagenomes</taxon>
        <taxon>ecological metagenomes</taxon>
    </lineage>
</organism>
<name>A0A381SYT1_9ZZZZ</name>
<accession>A0A381SYT1</accession>
<gene>
    <name evidence="1" type="ORF">METZ01_LOCUS61463</name>
</gene>
<evidence type="ECO:0000313" key="1">
    <source>
        <dbReference type="EMBL" id="SVA08609.1"/>
    </source>
</evidence>
<protein>
    <submittedName>
        <fullName evidence="1">Uncharacterized protein</fullName>
    </submittedName>
</protein>
<dbReference type="AlphaFoldDB" id="A0A381SYT1"/>